<evidence type="ECO:0000256" key="4">
    <source>
        <dbReference type="ARBA" id="ARBA00022989"/>
    </source>
</evidence>
<dbReference type="Proteomes" id="UP000887574">
    <property type="component" value="Unplaced"/>
</dbReference>
<protein>
    <submittedName>
        <fullName evidence="12">Potassium channel domain-containing protein</fullName>
    </submittedName>
</protein>
<dbReference type="PANTHER" id="PTHR11003:SF150">
    <property type="entry name" value="PROTEIN CBG08159"/>
    <property type="match status" value="1"/>
</dbReference>
<evidence type="ECO:0000256" key="5">
    <source>
        <dbReference type="ARBA" id="ARBA00023065"/>
    </source>
</evidence>
<organism evidence="11 12">
    <name type="scientific">Ditylenchus dipsaci</name>
    <dbReference type="NCBI Taxonomy" id="166011"/>
    <lineage>
        <taxon>Eukaryota</taxon>
        <taxon>Metazoa</taxon>
        <taxon>Ecdysozoa</taxon>
        <taxon>Nematoda</taxon>
        <taxon>Chromadorea</taxon>
        <taxon>Rhabditida</taxon>
        <taxon>Tylenchina</taxon>
        <taxon>Tylenchomorpha</taxon>
        <taxon>Sphaerularioidea</taxon>
        <taxon>Anguinidae</taxon>
        <taxon>Anguininae</taxon>
        <taxon>Ditylenchus</taxon>
    </lineage>
</organism>
<feature type="transmembrane region" description="Helical" evidence="9">
    <location>
        <begin position="147"/>
        <end position="168"/>
    </location>
</feature>
<evidence type="ECO:0000256" key="9">
    <source>
        <dbReference type="SAM" id="Phobius"/>
    </source>
</evidence>
<dbReference type="Gene3D" id="1.10.287.70">
    <property type="match status" value="1"/>
</dbReference>
<dbReference type="AlphaFoldDB" id="A0A915EFR8"/>
<feature type="transmembrane region" description="Helical" evidence="9">
    <location>
        <begin position="231"/>
        <end position="251"/>
    </location>
</feature>
<reference evidence="12" key="1">
    <citation type="submission" date="2022-11" db="UniProtKB">
        <authorList>
            <consortium name="WormBaseParasite"/>
        </authorList>
    </citation>
    <scope>IDENTIFICATION</scope>
</reference>
<accession>A0A915EFR8</accession>
<dbReference type="InterPro" id="IPR003280">
    <property type="entry name" value="2pore_dom_K_chnl"/>
</dbReference>
<keyword evidence="3 9" id="KW-0812">Transmembrane</keyword>
<keyword evidence="11" id="KW-1185">Reference proteome</keyword>
<sequence length="309" mass="34451">MPITVSSACELAFRRALFMLIVLFVYLLFGSAFLRILSFNPAGDKNGQELLQRLDFKRSELLNVLWAESIGRSEHDWSLLANQKLDAYEKSLLHASNTPSGAILTEDDDNFESREIRSFSQAFHHSFCLITTIGAIHADVLTVPAKLFSILYAMLGIPLTLIYLSQCAKVITCLFPGTKTLMAAFGVLMLTALVVDVVEQNDDDTPFVDAVLHVFLVSTTIGVVDSKLPAVLLYLLSAFSLAAFSVAFVIIQRQIERRIGGFEMAFSHKVAQIERVISGHRLDVVEEEAEEEEMNKTNHFADLRDEDSE</sequence>
<dbReference type="InterPro" id="IPR013099">
    <property type="entry name" value="K_chnl_dom"/>
</dbReference>
<dbReference type="GO" id="GO:0005886">
    <property type="term" value="C:plasma membrane"/>
    <property type="evidence" value="ECO:0007669"/>
    <property type="project" value="TreeGrafter"/>
</dbReference>
<name>A0A915EFR8_9BILA</name>
<dbReference type="PANTHER" id="PTHR11003">
    <property type="entry name" value="POTASSIUM CHANNEL, SUBFAMILY K"/>
    <property type="match status" value="1"/>
</dbReference>
<evidence type="ECO:0000256" key="1">
    <source>
        <dbReference type="ARBA" id="ARBA00004141"/>
    </source>
</evidence>
<dbReference type="GO" id="GO:0015271">
    <property type="term" value="F:outward rectifier potassium channel activity"/>
    <property type="evidence" value="ECO:0007669"/>
    <property type="project" value="TreeGrafter"/>
</dbReference>
<dbReference type="GO" id="GO:0030322">
    <property type="term" value="P:stabilization of membrane potential"/>
    <property type="evidence" value="ECO:0007669"/>
    <property type="project" value="TreeGrafter"/>
</dbReference>
<evidence type="ECO:0000256" key="8">
    <source>
        <dbReference type="SAM" id="MobiDB-lite"/>
    </source>
</evidence>
<feature type="transmembrane region" description="Helical" evidence="9">
    <location>
        <begin position="16"/>
        <end position="37"/>
    </location>
</feature>
<feature type="compositionally biased region" description="Basic and acidic residues" evidence="8">
    <location>
        <begin position="294"/>
        <end position="303"/>
    </location>
</feature>
<keyword evidence="4 9" id="KW-1133">Transmembrane helix</keyword>
<evidence type="ECO:0000313" key="11">
    <source>
        <dbReference type="Proteomes" id="UP000887574"/>
    </source>
</evidence>
<evidence type="ECO:0000256" key="3">
    <source>
        <dbReference type="ARBA" id="ARBA00022692"/>
    </source>
</evidence>
<dbReference type="SUPFAM" id="SSF81324">
    <property type="entry name" value="Voltage-gated potassium channels"/>
    <property type="match status" value="2"/>
</dbReference>
<feature type="domain" description="Potassium channel" evidence="10">
    <location>
        <begin position="114"/>
        <end position="171"/>
    </location>
</feature>
<evidence type="ECO:0000256" key="2">
    <source>
        <dbReference type="ARBA" id="ARBA00022448"/>
    </source>
</evidence>
<evidence type="ECO:0000259" key="10">
    <source>
        <dbReference type="Pfam" id="PF07885"/>
    </source>
</evidence>
<keyword evidence="6 9" id="KW-0472">Membrane</keyword>
<proteinExistence type="predicted"/>
<comment type="subcellular location">
    <subcellularLocation>
        <location evidence="1">Membrane</location>
        <topology evidence="1">Multi-pass membrane protein</topology>
    </subcellularLocation>
</comment>
<keyword evidence="5" id="KW-0406">Ion transport</keyword>
<keyword evidence="2" id="KW-0813">Transport</keyword>
<feature type="transmembrane region" description="Helical" evidence="9">
    <location>
        <begin position="180"/>
        <end position="198"/>
    </location>
</feature>
<dbReference type="WBParaSite" id="jg486">
    <property type="protein sequence ID" value="jg486"/>
    <property type="gene ID" value="jg486"/>
</dbReference>
<dbReference type="Pfam" id="PF07885">
    <property type="entry name" value="Ion_trans_2"/>
    <property type="match status" value="1"/>
</dbReference>
<keyword evidence="7" id="KW-0407">Ion channel</keyword>
<evidence type="ECO:0000313" key="12">
    <source>
        <dbReference type="WBParaSite" id="jg486"/>
    </source>
</evidence>
<feature type="region of interest" description="Disordered" evidence="8">
    <location>
        <begin position="288"/>
        <end position="309"/>
    </location>
</feature>
<dbReference type="GO" id="GO:0022841">
    <property type="term" value="F:potassium ion leak channel activity"/>
    <property type="evidence" value="ECO:0007669"/>
    <property type="project" value="TreeGrafter"/>
</dbReference>
<evidence type="ECO:0000256" key="7">
    <source>
        <dbReference type="ARBA" id="ARBA00023303"/>
    </source>
</evidence>
<evidence type="ECO:0000256" key="6">
    <source>
        <dbReference type="ARBA" id="ARBA00023136"/>
    </source>
</evidence>